<dbReference type="InterPro" id="IPR000477">
    <property type="entry name" value="RT_dom"/>
</dbReference>
<comment type="subcellular location">
    <subcellularLocation>
        <location evidence="1">Nucleus</location>
    </subcellularLocation>
</comment>
<dbReference type="GO" id="GO:0003677">
    <property type="term" value="F:DNA binding"/>
    <property type="evidence" value="ECO:0007669"/>
    <property type="project" value="UniProtKB-KW"/>
</dbReference>
<keyword evidence="12" id="KW-0460">Magnesium</keyword>
<dbReference type="SUPFAM" id="SSF50630">
    <property type="entry name" value="Acid proteases"/>
    <property type="match status" value="1"/>
</dbReference>
<dbReference type="Pfam" id="PF24626">
    <property type="entry name" value="SH3_Tf2-1"/>
    <property type="match status" value="1"/>
</dbReference>
<comment type="caution">
    <text evidence="26">The sequence shown here is derived from an EMBL/GenBank/DDBJ whole genome shotgun (WGS) entry which is preliminary data.</text>
</comment>
<dbReference type="InterPro" id="IPR043128">
    <property type="entry name" value="Rev_trsase/Diguanyl_cyclase"/>
</dbReference>
<evidence type="ECO:0000256" key="15">
    <source>
        <dbReference type="ARBA" id="ARBA00022932"/>
    </source>
</evidence>
<evidence type="ECO:0000256" key="19">
    <source>
        <dbReference type="ARBA" id="ARBA00039658"/>
    </source>
</evidence>
<dbReference type="InterPro" id="IPR056924">
    <property type="entry name" value="SH3_Tf2-1"/>
</dbReference>
<dbReference type="GO" id="GO:0004523">
    <property type="term" value="F:RNA-DNA hybrid ribonuclease activity"/>
    <property type="evidence" value="ECO:0007669"/>
    <property type="project" value="UniProtKB-EC"/>
</dbReference>
<evidence type="ECO:0000256" key="1">
    <source>
        <dbReference type="ARBA" id="ARBA00004123"/>
    </source>
</evidence>
<dbReference type="PROSITE" id="PS50158">
    <property type="entry name" value="ZF_CCHC"/>
    <property type="match status" value="1"/>
</dbReference>
<dbReference type="Pfam" id="PF00078">
    <property type="entry name" value="RVT_1"/>
    <property type="match status" value="2"/>
</dbReference>
<protein>
    <recommendedName>
        <fullName evidence="19">Gypsy retrotransposon integrase-like protein 1</fullName>
        <ecNumber evidence="3">3.1.26.4</ecNumber>
    </recommendedName>
</protein>
<evidence type="ECO:0000256" key="14">
    <source>
        <dbReference type="ARBA" id="ARBA00022918"/>
    </source>
</evidence>
<dbReference type="CDD" id="cd09274">
    <property type="entry name" value="RNase_HI_RT_Ty3"/>
    <property type="match status" value="1"/>
</dbReference>
<evidence type="ECO:0000259" key="25">
    <source>
        <dbReference type="PROSITE" id="PS50994"/>
    </source>
</evidence>
<evidence type="ECO:0000256" key="12">
    <source>
        <dbReference type="ARBA" id="ARBA00022842"/>
    </source>
</evidence>
<organism evidence="26 27">
    <name type="scientific">Hemibagrus guttatus</name>
    <dbReference type="NCBI Taxonomy" id="175788"/>
    <lineage>
        <taxon>Eukaryota</taxon>
        <taxon>Metazoa</taxon>
        <taxon>Chordata</taxon>
        <taxon>Craniata</taxon>
        <taxon>Vertebrata</taxon>
        <taxon>Euteleostomi</taxon>
        <taxon>Actinopterygii</taxon>
        <taxon>Neopterygii</taxon>
        <taxon>Teleostei</taxon>
        <taxon>Ostariophysi</taxon>
        <taxon>Siluriformes</taxon>
        <taxon>Bagridae</taxon>
        <taxon>Hemibagrus</taxon>
    </lineage>
</organism>
<dbReference type="InterPro" id="IPR050951">
    <property type="entry name" value="Retrovirus_Pol_polyprotein"/>
</dbReference>
<evidence type="ECO:0000313" key="26">
    <source>
        <dbReference type="EMBL" id="KAK3548973.1"/>
    </source>
</evidence>
<dbReference type="Gene3D" id="3.30.420.10">
    <property type="entry name" value="Ribonuclease H-like superfamily/Ribonuclease H"/>
    <property type="match status" value="2"/>
</dbReference>
<keyword evidence="10" id="KW-0255">Endonuclease</keyword>
<dbReference type="InterPro" id="IPR001878">
    <property type="entry name" value="Znf_CCHC"/>
</dbReference>
<dbReference type="PROSITE" id="PS50013">
    <property type="entry name" value="CHROMO_2"/>
    <property type="match status" value="1"/>
</dbReference>
<keyword evidence="17" id="KW-0233">DNA recombination</keyword>
<feature type="domain" description="CCHC-type" evidence="23">
    <location>
        <begin position="773"/>
        <end position="787"/>
    </location>
</feature>
<dbReference type="PROSITE" id="PS50994">
    <property type="entry name" value="INTEGRASE"/>
    <property type="match status" value="1"/>
</dbReference>
<keyword evidence="9" id="KW-0064">Aspartyl protease</keyword>
<dbReference type="PANTHER" id="PTHR37984">
    <property type="entry name" value="PROTEIN CBG26694"/>
    <property type="match status" value="1"/>
</dbReference>
<feature type="domain" description="Reverse transcriptase" evidence="24">
    <location>
        <begin position="1021"/>
        <end position="1200"/>
    </location>
</feature>
<keyword evidence="5" id="KW-0808">Transferase</keyword>
<evidence type="ECO:0000313" key="27">
    <source>
        <dbReference type="Proteomes" id="UP001274896"/>
    </source>
</evidence>
<dbReference type="GO" id="GO:0006310">
    <property type="term" value="P:DNA recombination"/>
    <property type="evidence" value="ECO:0007669"/>
    <property type="project" value="UniProtKB-KW"/>
</dbReference>
<keyword evidence="6" id="KW-0548">Nucleotidyltransferase</keyword>
<dbReference type="FunFam" id="3.30.70.270:FF:000020">
    <property type="entry name" value="Transposon Tf2-6 polyprotein-like Protein"/>
    <property type="match status" value="1"/>
</dbReference>
<evidence type="ECO:0000256" key="16">
    <source>
        <dbReference type="ARBA" id="ARBA00023125"/>
    </source>
</evidence>
<dbReference type="GO" id="GO:0003887">
    <property type="term" value="F:DNA-directed DNA polymerase activity"/>
    <property type="evidence" value="ECO:0007669"/>
    <property type="project" value="UniProtKB-KW"/>
</dbReference>
<dbReference type="Gene3D" id="3.30.70.270">
    <property type="match status" value="2"/>
</dbReference>
<evidence type="ECO:0000256" key="11">
    <source>
        <dbReference type="ARBA" id="ARBA00022801"/>
    </source>
</evidence>
<dbReference type="GO" id="GO:0015074">
    <property type="term" value="P:DNA integration"/>
    <property type="evidence" value="ECO:0007669"/>
    <property type="project" value="UniProtKB-KW"/>
</dbReference>
<evidence type="ECO:0000259" key="24">
    <source>
        <dbReference type="PROSITE" id="PS50878"/>
    </source>
</evidence>
<evidence type="ECO:0000256" key="5">
    <source>
        <dbReference type="ARBA" id="ARBA00022679"/>
    </source>
</evidence>
<dbReference type="InterPro" id="IPR023780">
    <property type="entry name" value="Chromo_domain"/>
</dbReference>
<dbReference type="CDD" id="cd01647">
    <property type="entry name" value="RT_LTR"/>
    <property type="match status" value="1"/>
</dbReference>
<dbReference type="InterPro" id="IPR038717">
    <property type="entry name" value="Tc1-like_DDE_dom"/>
</dbReference>
<dbReference type="Pfam" id="PF17919">
    <property type="entry name" value="RT_RNaseH_2"/>
    <property type="match status" value="1"/>
</dbReference>
<reference evidence="26" key="1">
    <citation type="submission" date="2023-06" db="EMBL/GenBank/DDBJ databases">
        <title>Male Hemibagrus guttatus genome.</title>
        <authorList>
            <person name="Bian C."/>
        </authorList>
    </citation>
    <scope>NUCLEOTIDE SEQUENCE</scope>
    <source>
        <strain evidence="26">Male_cb2023</strain>
        <tissue evidence="26">Muscle</tissue>
    </source>
</reference>
<dbReference type="FunFam" id="3.10.20.370:FF:000003">
    <property type="entry name" value="Transposon Tf2-6 polyprotein"/>
    <property type="match status" value="1"/>
</dbReference>
<keyword evidence="18" id="KW-0511">Multifunctional enzyme</keyword>
<dbReference type="Gene3D" id="3.60.10.10">
    <property type="entry name" value="Endonuclease/exonuclease/phosphatase"/>
    <property type="match status" value="1"/>
</dbReference>
<evidence type="ECO:0000256" key="21">
    <source>
        <dbReference type="SAM" id="MobiDB-lite"/>
    </source>
</evidence>
<dbReference type="InterPro" id="IPR001584">
    <property type="entry name" value="Integrase_cat-core"/>
</dbReference>
<comment type="similarity">
    <text evidence="2">Belongs to the beta type-B retroviral polymerase family. HERV class-II K(HML-2) pol subfamily.</text>
</comment>
<dbReference type="Pfam" id="PF00665">
    <property type="entry name" value="rve"/>
    <property type="match status" value="1"/>
</dbReference>
<dbReference type="PANTHER" id="PTHR37984:SF5">
    <property type="entry name" value="PROTEIN NYNRIN-LIKE"/>
    <property type="match status" value="1"/>
</dbReference>
<evidence type="ECO:0000256" key="9">
    <source>
        <dbReference type="ARBA" id="ARBA00022750"/>
    </source>
</evidence>
<dbReference type="EMBL" id="JAUCMX010000004">
    <property type="protein sequence ID" value="KAK3548973.1"/>
    <property type="molecule type" value="Genomic_DNA"/>
</dbReference>
<evidence type="ECO:0000259" key="23">
    <source>
        <dbReference type="PROSITE" id="PS50158"/>
    </source>
</evidence>
<feature type="compositionally biased region" description="Polar residues" evidence="21">
    <location>
        <begin position="727"/>
        <end position="744"/>
    </location>
</feature>
<evidence type="ECO:0000256" key="18">
    <source>
        <dbReference type="ARBA" id="ARBA00023268"/>
    </source>
</evidence>
<dbReference type="SUPFAM" id="SSF54160">
    <property type="entry name" value="Chromo domain-like"/>
    <property type="match status" value="1"/>
</dbReference>
<accession>A0AAE0VD57</accession>
<evidence type="ECO:0000256" key="3">
    <source>
        <dbReference type="ARBA" id="ARBA00012180"/>
    </source>
</evidence>
<evidence type="ECO:0000256" key="13">
    <source>
        <dbReference type="ARBA" id="ARBA00022908"/>
    </source>
</evidence>
<keyword evidence="15" id="KW-0239">DNA-directed DNA polymerase</keyword>
<sequence length="2083" mass="238131">MHTNRELPKKSPVSCLNDYHPVALTPIIMKCFERLIMRHIKNLLPPSLDPMQFAYRLNCSTDDAISTILHLSLTHLDNKNTYYVRMLFIDFSSAFNTIIPQHLIEKLNLLGINTSVCNWILDFLTGKPQSVRIGNSISSTTTLSTGAPQGCVLSPLMFTLLTHDCAAIPSSNHIIKFADDTTVVGLIIKNDESAYREVVQCLTAWCKANNLSLNVEKIKEMAVDFRRAHSDHSPLNIDGSNVEIKSTKFLGVHLAEVTQHQLHHQESPAHLPPPILTTFYGGRIKSILSSCFTAWFGNCTMSDRKTPQRIVRTAKKIIGVSLPSLTDIYSTCCIRKFNSIVGCELEEKERFWSELDEVMESFPTGERVVIGADFNGHVGEGNTGDEEMMGKFGVKERNLEGQMIVDFAKRMDMAVVVLPDDWEFTAEVIRETGRKVLGVSSGWRKEDKETWWWNEEFQDSIQRKRLAKKKWDMDRNEENRQEYKELQCRVKREVSKAKQKAYDELYTRLDTREGEKDLYRLVRQRDRDGKDVQQVRVIKDRDGRVLTSEESVQRRWKEYFEELMNEENEREKIVEGVNSVEYKVDKIRMDEVRKALERMKSGKAVGSDDIPVEVWKCLGEAAVEFLTSLFNRVLETGGKDVSTRLLQLSQGCRLAAEYAIEFRTLAAQSGWNDVALKAVFQRSLNIELQAELACKGVDHSFSEYVTLAIQIDNLMCSTHARIKSASMRNIPTQPLTPSSNSTPSVDPANPEPMQLGATRDPAERSRRLIHNLCFYCGGTGHRNSGCPLKTRGSINDNNQVSVDHLLRVNESLTTLVKITTDHDSFDFTALIDSGSALNLIHQDLIKTFNIPIQPCNPPLKVNTINNKPIGDSIRHQTLPIQLQVGLFHRETITFYVIDSPHHEIILGYPWLSVHDPVISWYQGEITHWSPFCFSHCLGNTVIKSCLTTSVESPECKPVIIPSCYQDLQEVFSKAKATQLPPHRPWDCAIDLLPNAMPPESKVYPLSCPETQAMEDYIEEALGSGFICPSTSPAAAGFFFMEKKDGGLRPCIDYRGLNNVMVKFRYALPLVPAALKQLREAKIYTKLELRSAYNLIRIKEGDEWKTAFLTTRGHYEYRVMPYGLANAPAVFQSFINEIFRDILNKYVVAYIDDILIYSKSEEEHQGHVRAVLTRLLKNQLYIKAEKCEFHVQRTAFLGYNVSYQGVEMDNSKITAVTEWPRSTTVKELQRFLGFANFYRRFIRNYSITAVPLTSLLKGKPSKLKWTDDATRAFTNLKNSFTTAPILKHPDTNLPFVVEVDASDSGIGAVLSQRHRQPGKLFPCAYFSRKLMDAERNYDVGNKELLAMKAAIEEWRHWLEGFTHPFQVITDHKNLEYIKSAKRLNPRQARWSLFFTRFQFTVTYRPGSKNSKVDALSRRHDYPQTEFKPESILPPSIIIAPVTWDLMDEIQREQQSEPTPPGCPPHKHYVPSNLRIRVMQWVHTSLCSGHPGISRTLHLTQNAFWWLSMVKDVANYVKSCSVCAQSKTPKELLSGLLQPLPIPQRPWSHRSIDFVTDLPPSNGFTTILVAIDRFSKACQLIPLKGLPTATETAQSLFHQVFRVYGIPEDIVSDRGTQFTSQVWKAFCKQLDINVSLTSGYHPQSNGQVERLNQEIGRYLRSYCGREQHRWSEFLPWAEYAQNSLRYSSTGLTPFQCILGYQPPMFPWSGEPSLVPAVDDWIRHSERMWDSAHVRLQRAVRSQAIQANRRRRPHPPYQPGQRVWLSTRDLKLRLPSRKLNPKYVGPFKILRQINELTYQLELPANYRVSLSFHVSLLKPVHPDADPNVENREPPPPLDIDRAPAYAVRELLDSRRRGGQLQYLVDWEGYGPGERSWVTVHDILDPSLIEDFHQARPDRPAPRPRGPLHQSGLYGRVARQKPLLSKRHMTAHLEFAKRYLKDSQTMRNKILWSDETKIELFGLNGKHNVWRKPGTAHHLVNTIPTVKNGGGSIMLWRCFSVAGTGRLVRNKGKMNAAMYRDILDENLLQSALDLKLGQWFIFQQVNDPKHTAKITKRWLQDNSVNVIEWPSQSPDLNPIEHLKMAVH</sequence>
<evidence type="ECO:0000256" key="8">
    <source>
        <dbReference type="ARBA" id="ARBA00022723"/>
    </source>
</evidence>
<dbReference type="InterPro" id="IPR016197">
    <property type="entry name" value="Chromo-like_dom_sf"/>
</dbReference>
<dbReference type="GO" id="GO:0003964">
    <property type="term" value="F:RNA-directed DNA polymerase activity"/>
    <property type="evidence" value="ECO:0007669"/>
    <property type="project" value="UniProtKB-KW"/>
</dbReference>
<evidence type="ECO:0000256" key="10">
    <source>
        <dbReference type="ARBA" id="ARBA00022759"/>
    </source>
</evidence>
<dbReference type="SUPFAM" id="SSF56672">
    <property type="entry name" value="DNA/RNA polymerases"/>
    <property type="match status" value="2"/>
</dbReference>
<dbReference type="GO" id="GO:0008270">
    <property type="term" value="F:zinc ion binding"/>
    <property type="evidence" value="ECO:0007669"/>
    <property type="project" value="UniProtKB-KW"/>
</dbReference>
<dbReference type="Proteomes" id="UP001274896">
    <property type="component" value="Unassembled WGS sequence"/>
</dbReference>
<dbReference type="FunFam" id="1.10.340.70:FF:000001">
    <property type="entry name" value="Retrovirus-related Pol polyprotein from transposon gypsy-like Protein"/>
    <property type="match status" value="1"/>
</dbReference>
<dbReference type="EC" id="3.1.26.4" evidence="3"/>
<dbReference type="Gene3D" id="2.40.70.10">
    <property type="entry name" value="Acid Proteases"/>
    <property type="match status" value="1"/>
</dbReference>
<dbReference type="CDD" id="cd00303">
    <property type="entry name" value="retropepsin_like"/>
    <property type="match status" value="1"/>
</dbReference>
<dbReference type="FunFam" id="3.30.420.10:FF:000032">
    <property type="entry name" value="Retrovirus-related Pol polyprotein from transposon 297-like Protein"/>
    <property type="match status" value="1"/>
</dbReference>
<dbReference type="Pfam" id="PF17921">
    <property type="entry name" value="Integrase_H2C2"/>
    <property type="match status" value="1"/>
</dbReference>
<dbReference type="InterPro" id="IPR036691">
    <property type="entry name" value="Endo/exonu/phosph_ase_sf"/>
</dbReference>
<feature type="domain" description="Reverse transcriptase" evidence="24">
    <location>
        <begin position="1"/>
        <end position="254"/>
    </location>
</feature>
<dbReference type="InterPro" id="IPR043502">
    <property type="entry name" value="DNA/RNA_pol_sf"/>
</dbReference>
<name>A0AAE0VD57_9TELE</name>
<keyword evidence="7" id="KW-0540">Nuclease</keyword>
<evidence type="ECO:0000256" key="6">
    <source>
        <dbReference type="ARBA" id="ARBA00022695"/>
    </source>
</evidence>
<keyword evidence="20" id="KW-0862">Zinc</keyword>
<keyword evidence="4" id="KW-0645">Protease</keyword>
<dbReference type="InterPro" id="IPR036397">
    <property type="entry name" value="RNaseH_sf"/>
</dbReference>
<dbReference type="InterPro" id="IPR012337">
    <property type="entry name" value="RNaseH-like_sf"/>
</dbReference>
<dbReference type="PROSITE" id="PS50878">
    <property type="entry name" value="RT_POL"/>
    <property type="match status" value="2"/>
</dbReference>
<dbReference type="GO" id="GO:0006508">
    <property type="term" value="P:proteolysis"/>
    <property type="evidence" value="ECO:0007669"/>
    <property type="project" value="UniProtKB-KW"/>
</dbReference>
<evidence type="ECO:0000259" key="22">
    <source>
        <dbReference type="PROSITE" id="PS50013"/>
    </source>
</evidence>
<dbReference type="Gene3D" id="1.10.340.70">
    <property type="match status" value="1"/>
</dbReference>
<feature type="domain" description="Chromo" evidence="22">
    <location>
        <begin position="1842"/>
        <end position="1900"/>
    </location>
</feature>
<dbReference type="Gene3D" id="3.10.10.10">
    <property type="entry name" value="HIV Type 1 Reverse Transcriptase, subunit A, domain 1"/>
    <property type="match status" value="1"/>
</dbReference>
<proteinExistence type="inferred from homology"/>
<dbReference type="InterPro" id="IPR021109">
    <property type="entry name" value="Peptidase_aspartic_dom_sf"/>
</dbReference>
<dbReference type="Pfam" id="PF00385">
    <property type="entry name" value="Chromo"/>
    <property type="match status" value="1"/>
</dbReference>
<dbReference type="InterPro" id="IPR041577">
    <property type="entry name" value="RT_RNaseH_2"/>
</dbReference>
<dbReference type="InterPro" id="IPR041588">
    <property type="entry name" value="Integrase_H2C2"/>
</dbReference>
<dbReference type="InterPro" id="IPR000953">
    <property type="entry name" value="Chromo/chromo_shadow_dom"/>
</dbReference>
<dbReference type="SUPFAM" id="SSF53098">
    <property type="entry name" value="Ribonuclease H-like"/>
    <property type="match status" value="1"/>
</dbReference>
<dbReference type="CDD" id="cd01650">
    <property type="entry name" value="RT_nLTR_like"/>
    <property type="match status" value="1"/>
</dbReference>
<dbReference type="Pfam" id="PF13650">
    <property type="entry name" value="Asp_protease_2"/>
    <property type="match status" value="1"/>
</dbReference>
<evidence type="ECO:0000256" key="4">
    <source>
        <dbReference type="ARBA" id="ARBA00022670"/>
    </source>
</evidence>
<evidence type="ECO:0000256" key="2">
    <source>
        <dbReference type="ARBA" id="ARBA00010879"/>
    </source>
</evidence>
<dbReference type="Gene3D" id="2.40.50.40">
    <property type="match status" value="1"/>
</dbReference>
<evidence type="ECO:0000256" key="7">
    <source>
        <dbReference type="ARBA" id="ARBA00022722"/>
    </source>
</evidence>
<evidence type="ECO:0000256" key="20">
    <source>
        <dbReference type="PROSITE-ProRule" id="PRU00047"/>
    </source>
</evidence>
<dbReference type="GO" id="GO:0005634">
    <property type="term" value="C:nucleus"/>
    <property type="evidence" value="ECO:0007669"/>
    <property type="project" value="UniProtKB-SubCell"/>
</dbReference>
<keyword evidence="20" id="KW-0863">Zinc-finger</keyword>
<keyword evidence="8" id="KW-0479">Metal-binding</keyword>
<dbReference type="GO" id="GO:0004190">
    <property type="term" value="F:aspartic-type endopeptidase activity"/>
    <property type="evidence" value="ECO:0007669"/>
    <property type="project" value="UniProtKB-KW"/>
</dbReference>
<feature type="region of interest" description="Disordered" evidence="21">
    <location>
        <begin position="727"/>
        <end position="761"/>
    </location>
</feature>
<keyword evidence="13" id="KW-0229">DNA integration</keyword>
<dbReference type="SMART" id="SM00298">
    <property type="entry name" value="CHROMO"/>
    <property type="match status" value="1"/>
</dbReference>
<evidence type="ECO:0000256" key="17">
    <source>
        <dbReference type="ARBA" id="ARBA00023172"/>
    </source>
</evidence>
<keyword evidence="16" id="KW-0238">DNA-binding</keyword>
<keyword evidence="14" id="KW-0695">RNA-directed DNA polymerase</keyword>
<dbReference type="Pfam" id="PF13358">
    <property type="entry name" value="DDE_3"/>
    <property type="match status" value="1"/>
</dbReference>
<gene>
    <name evidence="26" type="ORF">QTP70_022653</name>
</gene>
<keyword evidence="27" id="KW-1185">Reference proteome</keyword>
<keyword evidence="11" id="KW-0378">Hydrolase</keyword>
<feature type="domain" description="Integrase catalytic" evidence="25">
    <location>
        <begin position="1540"/>
        <end position="1699"/>
    </location>
</feature>